<evidence type="ECO:0000313" key="1">
    <source>
        <dbReference type="EMBL" id="PVH92651.1"/>
    </source>
</evidence>
<accession>A0A2V1D3P3</accession>
<keyword evidence="2" id="KW-1185">Reference proteome</keyword>
<proteinExistence type="predicted"/>
<dbReference type="EMBL" id="KZ805661">
    <property type="protein sequence ID" value="PVH92651.1"/>
    <property type="molecule type" value="Genomic_DNA"/>
</dbReference>
<organism evidence="1 2">
    <name type="scientific">Periconia macrospinosa</name>
    <dbReference type="NCBI Taxonomy" id="97972"/>
    <lineage>
        <taxon>Eukaryota</taxon>
        <taxon>Fungi</taxon>
        <taxon>Dikarya</taxon>
        <taxon>Ascomycota</taxon>
        <taxon>Pezizomycotina</taxon>
        <taxon>Dothideomycetes</taxon>
        <taxon>Pleosporomycetidae</taxon>
        <taxon>Pleosporales</taxon>
        <taxon>Massarineae</taxon>
        <taxon>Periconiaceae</taxon>
        <taxon>Periconia</taxon>
    </lineage>
</organism>
<protein>
    <submittedName>
        <fullName evidence="1">Uncharacterized protein</fullName>
    </submittedName>
</protein>
<dbReference type="OrthoDB" id="4694525at2759"/>
<dbReference type="Gene3D" id="3.30.540.30">
    <property type="match status" value="1"/>
</dbReference>
<reference evidence="1 2" key="1">
    <citation type="journal article" date="2018" name="Sci. Rep.">
        <title>Comparative genomics provides insights into the lifestyle and reveals functional heterogeneity of dark septate endophytic fungi.</title>
        <authorList>
            <person name="Knapp D.G."/>
            <person name="Nemeth J.B."/>
            <person name="Barry K."/>
            <person name="Hainaut M."/>
            <person name="Henrissat B."/>
            <person name="Johnson J."/>
            <person name="Kuo A."/>
            <person name="Lim J.H.P."/>
            <person name="Lipzen A."/>
            <person name="Nolan M."/>
            <person name="Ohm R.A."/>
            <person name="Tamas L."/>
            <person name="Grigoriev I.V."/>
            <person name="Spatafora J.W."/>
            <person name="Nagy L.G."/>
            <person name="Kovacs G.M."/>
        </authorList>
    </citation>
    <scope>NUCLEOTIDE SEQUENCE [LARGE SCALE GENOMIC DNA]</scope>
    <source>
        <strain evidence="1 2">DSE2036</strain>
    </source>
</reference>
<dbReference type="Proteomes" id="UP000244855">
    <property type="component" value="Unassembled WGS sequence"/>
</dbReference>
<gene>
    <name evidence="1" type="ORF">DM02DRAFT_733576</name>
</gene>
<evidence type="ECO:0000313" key="2">
    <source>
        <dbReference type="Proteomes" id="UP000244855"/>
    </source>
</evidence>
<name>A0A2V1D3P3_9PLEO</name>
<dbReference type="AlphaFoldDB" id="A0A2V1D3P3"/>
<sequence length="147" mass="16747">MAIPRPLIHNLGILKAFNSLSLKDKHYAHHMARYVLARRTRERGWANSSVNARAAWHGARIILRQVSPESIDIFDFILELYRSCSGDWDVLVAEGCIGQEDCDAFLDYAATFLSNIGNYYHLKFRAGLRRSEIPALSFFCRTGEAIE</sequence>
<dbReference type="STRING" id="97972.A0A2V1D3P3"/>